<dbReference type="InterPro" id="IPR001466">
    <property type="entry name" value="Beta-lactam-related"/>
</dbReference>
<evidence type="ECO:0000313" key="3">
    <source>
        <dbReference type="EMBL" id="SFN70968.1"/>
    </source>
</evidence>
<accession>A0A1I5B8B8</accession>
<name>A0A1I5B8B8_9FLAO</name>
<sequence>MTKITIFNDKIKHLMKTKILSTTFLIALLLFGISGTAQEITSNQIDSLVQKTMDTFNVPGIAVAVLKDGEIMHMEGYGTRSLEEGGDVDENTLFGVASNTKAMTAAALAQLIDEDKLEWDTKVTEIIPEFKLYDPYVTSEFTVRDLLTHRSGLGLGAGDLMVFPASNVTDIDQLIYNLRYLKPVSSFRSQYDYDNLLYIVAGEVVERVSETEYETYVKENILQPLGMDRTAMSWHRVDDYSNVIDGHAPVDGELEITGLSFTKVGNPAAGIYSSVKDWSKWVQAQLDEGKYGENLQDSLFSTKAHREMWTPQTLTGTGKGDYNTHFKAYGLGWFLSDVNGYLEVTHTGGLLGIVSQVTMIPELDLGIIVFTNQQSGAAFRSITNSIKDAYFGMEGKDRIKQYNDSRLKAEKKADSLVADVWKRVEDVQKNSKMDKETLSNYAGTYQDPWFGKVDISMKDGKLRFKAENVSDLQGDMSYYKGNSFVVKWDDRTLNADAFAVFSLDKEGKAKGFTMEPVSPLTDFSYDFQDLDFSRVE</sequence>
<dbReference type="Pfam" id="PF11954">
    <property type="entry name" value="DUF3471"/>
    <property type="match status" value="1"/>
</dbReference>
<protein>
    <submittedName>
        <fullName evidence="3">CubicO group peptidase, beta-lactamase class C family</fullName>
    </submittedName>
</protein>
<dbReference type="InterPro" id="IPR012338">
    <property type="entry name" value="Beta-lactam/transpept-like"/>
</dbReference>
<keyword evidence="4" id="KW-1185">Reference proteome</keyword>
<evidence type="ECO:0000259" key="1">
    <source>
        <dbReference type="Pfam" id="PF00144"/>
    </source>
</evidence>
<dbReference type="PANTHER" id="PTHR46825:SF15">
    <property type="entry name" value="BETA-LACTAMASE-RELATED DOMAIN-CONTAINING PROTEIN"/>
    <property type="match status" value="1"/>
</dbReference>
<gene>
    <name evidence="3" type="ORF">SAMN05660413_02252</name>
</gene>
<reference evidence="3 4" key="1">
    <citation type="submission" date="2016-10" db="EMBL/GenBank/DDBJ databases">
        <authorList>
            <person name="de Groot N.N."/>
        </authorList>
    </citation>
    <scope>NUCLEOTIDE SEQUENCE [LARGE SCALE GENOMIC DNA]</scope>
    <source>
        <strain evidence="3 4">DSM 17794</strain>
    </source>
</reference>
<evidence type="ECO:0000313" key="4">
    <source>
        <dbReference type="Proteomes" id="UP000199153"/>
    </source>
</evidence>
<dbReference type="SUPFAM" id="SSF56601">
    <property type="entry name" value="beta-lactamase/transpeptidase-like"/>
    <property type="match status" value="1"/>
</dbReference>
<evidence type="ECO:0000259" key="2">
    <source>
        <dbReference type="Pfam" id="PF11954"/>
    </source>
</evidence>
<dbReference type="Gene3D" id="3.40.710.10">
    <property type="entry name" value="DD-peptidase/beta-lactamase superfamily"/>
    <property type="match status" value="1"/>
</dbReference>
<dbReference type="Pfam" id="PF00144">
    <property type="entry name" value="Beta-lactamase"/>
    <property type="match status" value="1"/>
</dbReference>
<dbReference type="PANTHER" id="PTHR46825">
    <property type="entry name" value="D-ALANYL-D-ALANINE-CARBOXYPEPTIDASE/ENDOPEPTIDASE AMPH"/>
    <property type="match status" value="1"/>
</dbReference>
<dbReference type="AlphaFoldDB" id="A0A1I5B8B8"/>
<dbReference type="Gene3D" id="2.40.128.600">
    <property type="match status" value="1"/>
</dbReference>
<proteinExistence type="predicted"/>
<dbReference type="EMBL" id="FOVL01000013">
    <property type="protein sequence ID" value="SFN70968.1"/>
    <property type="molecule type" value="Genomic_DNA"/>
</dbReference>
<feature type="domain" description="Beta-lactamase-related" evidence="1">
    <location>
        <begin position="45"/>
        <end position="380"/>
    </location>
</feature>
<feature type="domain" description="Peptidase S12 Pab87-related C-terminal" evidence="2">
    <location>
        <begin position="429"/>
        <end position="534"/>
    </location>
</feature>
<dbReference type="InterPro" id="IPR021860">
    <property type="entry name" value="Peptidase_S12_Pab87-rel_C"/>
</dbReference>
<dbReference type="STRING" id="287099.SAMN05660413_02252"/>
<dbReference type="Proteomes" id="UP000199153">
    <property type="component" value="Unassembled WGS sequence"/>
</dbReference>
<dbReference type="InterPro" id="IPR050491">
    <property type="entry name" value="AmpC-like"/>
</dbReference>
<organism evidence="3 4">
    <name type="scientific">Salegentibacter flavus</name>
    <dbReference type="NCBI Taxonomy" id="287099"/>
    <lineage>
        <taxon>Bacteria</taxon>
        <taxon>Pseudomonadati</taxon>
        <taxon>Bacteroidota</taxon>
        <taxon>Flavobacteriia</taxon>
        <taxon>Flavobacteriales</taxon>
        <taxon>Flavobacteriaceae</taxon>
        <taxon>Salegentibacter</taxon>
    </lineage>
</organism>